<gene>
    <name evidence="2" type="primary">T_4</name>
    <name evidence="2" type="ORF">CM83_21846</name>
</gene>
<dbReference type="InterPro" id="IPR048366">
    <property type="entry name" value="TNP-like_GBD"/>
</dbReference>
<evidence type="ECO:0000313" key="2">
    <source>
        <dbReference type="EMBL" id="JAG31453.1"/>
    </source>
</evidence>
<reference evidence="2" key="1">
    <citation type="journal article" date="2014" name="PLoS ONE">
        <title>Transcriptome-Based Identification of ABC Transporters in the Western Tarnished Plant Bug Lygus hesperus.</title>
        <authorList>
            <person name="Hull J.J."/>
            <person name="Chaney K."/>
            <person name="Geib S.M."/>
            <person name="Fabrick J.A."/>
            <person name="Brent C.S."/>
            <person name="Walsh D."/>
            <person name="Lavine L.C."/>
        </authorList>
    </citation>
    <scope>NUCLEOTIDE SEQUENCE</scope>
</reference>
<sequence length="169" mass="19271">MERYCRQPPHKAVLRCIQDKLNGQETTLRASWKDIRFVYEHDISKFTRGLPKLTSSHMDPKFQLTMKVKLAAQVLSRSVSSSIEIALSFGALSAAAMGTAQLVRLFNDLFDSMNGRFANKRKYAGLRRNLSRLQGDSLLDWILEIHHNLRKEDKVCEASEKTPTTVEGF</sequence>
<dbReference type="Pfam" id="PF21788">
    <property type="entry name" value="TNP-like_GBD"/>
    <property type="match status" value="1"/>
</dbReference>
<evidence type="ECO:0000259" key="1">
    <source>
        <dbReference type="Pfam" id="PF21788"/>
    </source>
</evidence>
<dbReference type="AlphaFoldDB" id="A0A0A9YK31"/>
<dbReference type="EMBL" id="GBHO01012151">
    <property type="protein sequence ID" value="JAG31453.1"/>
    <property type="molecule type" value="Transcribed_RNA"/>
</dbReference>
<organism evidence="2">
    <name type="scientific">Lygus hesperus</name>
    <name type="common">Western plant bug</name>
    <dbReference type="NCBI Taxonomy" id="30085"/>
    <lineage>
        <taxon>Eukaryota</taxon>
        <taxon>Metazoa</taxon>
        <taxon>Ecdysozoa</taxon>
        <taxon>Arthropoda</taxon>
        <taxon>Hexapoda</taxon>
        <taxon>Insecta</taxon>
        <taxon>Pterygota</taxon>
        <taxon>Neoptera</taxon>
        <taxon>Paraneoptera</taxon>
        <taxon>Hemiptera</taxon>
        <taxon>Heteroptera</taxon>
        <taxon>Panheteroptera</taxon>
        <taxon>Cimicomorpha</taxon>
        <taxon>Miridae</taxon>
        <taxon>Mirini</taxon>
        <taxon>Lygus</taxon>
    </lineage>
</organism>
<feature type="non-terminal residue" evidence="2">
    <location>
        <position position="169"/>
    </location>
</feature>
<proteinExistence type="predicted"/>
<name>A0A0A9YK31_LYGHE</name>
<protein>
    <submittedName>
        <fullName evidence="2">Transposable element P transposase</fullName>
    </submittedName>
</protein>
<reference evidence="2" key="2">
    <citation type="submission" date="2014-07" db="EMBL/GenBank/DDBJ databases">
        <authorList>
            <person name="Hull J."/>
        </authorList>
    </citation>
    <scope>NUCLEOTIDE SEQUENCE</scope>
</reference>
<feature type="domain" description="Transposable element P transposase-like GTP-binding insertion" evidence="1">
    <location>
        <begin position="18"/>
        <end position="123"/>
    </location>
</feature>
<accession>A0A0A9YK31</accession>